<proteinExistence type="predicted"/>
<evidence type="ECO:0000313" key="2">
    <source>
        <dbReference type="EMBL" id="KEQ90588.1"/>
    </source>
</evidence>
<accession>A0A074XYF5</accession>
<gene>
    <name evidence="2" type="ORF">AUEXF2481DRAFT_33804</name>
</gene>
<dbReference type="RefSeq" id="XP_013339070.1">
    <property type="nucleotide sequence ID" value="XM_013483616.1"/>
</dbReference>
<reference evidence="2 3" key="1">
    <citation type="journal article" date="2014" name="BMC Genomics">
        <title>Genome sequencing of four Aureobasidium pullulans varieties: biotechnological potential, stress tolerance, and description of new species.</title>
        <authorList>
            <person name="Gostin Ar C."/>
            <person name="Ohm R.A."/>
            <person name="Kogej T."/>
            <person name="Sonjak S."/>
            <person name="Turk M."/>
            <person name="Zajc J."/>
            <person name="Zalar P."/>
            <person name="Grube M."/>
            <person name="Sun H."/>
            <person name="Han J."/>
            <person name="Sharma A."/>
            <person name="Chiniquy J."/>
            <person name="Ngan C.Y."/>
            <person name="Lipzen A."/>
            <person name="Barry K."/>
            <person name="Grigoriev I.V."/>
            <person name="Gunde-Cimerman N."/>
        </authorList>
    </citation>
    <scope>NUCLEOTIDE SEQUENCE [LARGE SCALE GENOMIC DNA]</scope>
    <source>
        <strain evidence="2 3">EXF-2481</strain>
    </source>
</reference>
<dbReference type="Proteomes" id="UP000030641">
    <property type="component" value="Unassembled WGS sequence"/>
</dbReference>
<feature type="region of interest" description="Disordered" evidence="1">
    <location>
        <begin position="59"/>
        <end position="84"/>
    </location>
</feature>
<evidence type="ECO:0000256" key="1">
    <source>
        <dbReference type="SAM" id="MobiDB-lite"/>
    </source>
</evidence>
<name>A0A074XYF5_AURSE</name>
<dbReference type="GeneID" id="25364941"/>
<dbReference type="AlphaFoldDB" id="A0A074XYF5"/>
<protein>
    <submittedName>
        <fullName evidence="2">Uncharacterized protein</fullName>
    </submittedName>
</protein>
<dbReference type="OrthoDB" id="3934244at2759"/>
<organism evidence="2 3">
    <name type="scientific">Aureobasidium subglaciale (strain EXF-2481)</name>
    <name type="common">Aureobasidium pullulans var. subglaciale</name>
    <dbReference type="NCBI Taxonomy" id="1043005"/>
    <lineage>
        <taxon>Eukaryota</taxon>
        <taxon>Fungi</taxon>
        <taxon>Dikarya</taxon>
        <taxon>Ascomycota</taxon>
        <taxon>Pezizomycotina</taxon>
        <taxon>Dothideomycetes</taxon>
        <taxon>Dothideomycetidae</taxon>
        <taxon>Dothideales</taxon>
        <taxon>Saccotheciaceae</taxon>
        <taxon>Aureobasidium</taxon>
    </lineage>
</organism>
<dbReference type="InParanoid" id="A0A074XYF5"/>
<evidence type="ECO:0000313" key="3">
    <source>
        <dbReference type="Proteomes" id="UP000030641"/>
    </source>
</evidence>
<dbReference type="EMBL" id="KL584788">
    <property type="protein sequence ID" value="KEQ90588.1"/>
    <property type="molecule type" value="Genomic_DNA"/>
</dbReference>
<sequence>MPSRFGPKFFMINFRVHETVVFLGKFRRYNRMKPQQDAARKSCEPQSPSAELDIPEEQSGYAGAPIPEDLPELTPSAEKKSPMRSILKPLRSGHVTTESMMQSRSQHGRHVSWGEEQYQDIEWIGRKHVKHTMHQGLHAYRKKRLLLHYILHKDAEVYQAKLISDIRFIDDMTCEEARAVVGHAYKASEDFEEHFKGVVATPDAKKDTESLELYHAVLMMLNRDDAIYHADIALEMVLKASDIPAGPEFKHNLVVNAASKLDFKAELESAEQLLRSLNGGERTNVCWNRLTQGGEGQRIWMENPDYEEVIEEVIEEVTPEPIEVVDGDLGVLAQDTAKLHVDCIDAISTSTRQA</sequence>
<keyword evidence="3" id="KW-1185">Reference proteome</keyword>
<dbReference type="HOGENOM" id="CLU_782994_0_0_1"/>